<evidence type="ECO:0000259" key="13">
    <source>
        <dbReference type="SMART" id="SM01192"/>
    </source>
</evidence>
<feature type="active site" description="Proton acceptor" evidence="11">
    <location>
        <position position="337"/>
    </location>
</feature>
<evidence type="ECO:0000256" key="10">
    <source>
        <dbReference type="ARBA" id="ARBA00048951"/>
    </source>
</evidence>
<evidence type="ECO:0000256" key="2">
    <source>
        <dbReference type="ARBA" id="ARBA00009604"/>
    </source>
</evidence>
<dbReference type="Gene3D" id="3.30.390.10">
    <property type="entry name" value="Enolase-like, N-terminal domain"/>
    <property type="match status" value="1"/>
</dbReference>
<dbReference type="Pfam" id="PF00113">
    <property type="entry name" value="Enolase_C"/>
    <property type="match status" value="1"/>
</dbReference>
<dbReference type="Pfam" id="PF03952">
    <property type="entry name" value="Enolase_N"/>
    <property type="match status" value="1"/>
</dbReference>
<dbReference type="AlphaFoldDB" id="A0A926IFM9"/>
<evidence type="ECO:0000256" key="12">
    <source>
        <dbReference type="PIRSR" id="PIRSR001400-3"/>
    </source>
</evidence>
<accession>A0A926IFM9</accession>
<evidence type="ECO:0000256" key="5">
    <source>
        <dbReference type="ARBA" id="ARBA00022525"/>
    </source>
</evidence>
<comment type="similarity">
    <text evidence="2 11">Belongs to the enolase family.</text>
</comment>
<dbReference type="InterPro" id="IPR020810">
    <property type="entry name" value="Enolase_C"/>
</dbReference>
<dbReference type="PANTHER" id="PTHR11902:SF1">
    <property type="entry name" value="ENOLASE"/>
    <property type="match status" value="1"/>
</dbReference>
<sequence length="437" mass="48193">MNSNKIKNVKARQVLDSDGRPAIEVDVITQNGAIGRSSAATGNSVGINESAVIRDGNPKLYGGKSVYKAIENVNKIIAPAIIGMDVTDQQAIDDRMIELDGTRYKTKLGGNTINAVSFAVARAGAASLRLPFYRYLAGGTEIKHMFTPIYNLINGGQYYGIVQAFQEFILIPRNINSYEEAVRVGVEMFYTIGDIISEEKKQPAVKGEYCGYGAPSDDPFEVFEIFEEAASRLGYKDKVCYGIDCASSEFYNTKSNTYRYRNRDIDCDELISILKKLTQRFPIGFIEDALQQEDFEGHQKAHECIPAALIGDDFICTNIERARKAYEMHAIDGIIVKPNQVGTLTETMNTVRFLQEKEQILIASGRSGGPLDDPTTDLVVAIGGHMLKTGAPRSGERVVSINDGIHISEELGDNGRPFNVMTLPGFSRLNNIEEELK</sequence>
<keyword evidence="5 11" id="KW-0964">Secreted</keyword>
<feature type="binding site" evidence="11">
    <location>
        <position position="388"/>
    </location>
    <ligand>
        <name>(2R)-2-phosphoglycerate</name>
        <dbReference type="ChEBI" id="CHEBI:58289"/>
    </ligand>
</feature>
<feature type="domain" description="Enolase C-terminal TIM barrel" evidence="13">
    <location>
        <begin position="142"/>
        <end position="421"/>
    </location>
</feature>
<comment type="pathway">
    <text evidence="1 11">Carbohydrate degradation; glycolysis; pyruvate from D-glyceraldehyde 3-phosphate: step 4/5.</text>
</comment>
<evidence type="ECO:0000313" key="16">
    <source>
        <dbReference type="Proteomes" id="UP000601171"/>
    </source>
</evidence>
<feature type="binding site" evidence="11">
    <location>
        <position position="367"/>
    </location>
    <ligand>
        <name>(2R)-2-phosphoglycerate</name>
        <dbReference type="ChEBI" id="CHEBI:58289"/>
    </ligand>
</feature>
<evidence type="ECO:0000256" key="4">
    <source>
        <dbReference type="ARBA" id="ARBA00017068"/>
    </source>
</evidence>
<keyword evidence="6 11" id="KW-0479">Metal-binding</keyword>
<dbReference type="PRINTS" id="PR00148">
    <property type="entry name" value="ENOLASE"/>
</dbReference>
<dbReference type="GO" id="GO:0005576">
    <property type="term" value="C:extracellular region"/>
    <property type="evidence" value="ECO:0007669"/>
    <property type="project" value="UniProtKB-SubCell"/>
</dbReference>
<feature type="binding site" evidence="11 12">
    <location>
        <position position="244"/>
    </location>
    <ligand>
        <name>Mg(2+)</name>
        <dbReference type="ChEBI" id="CHEBI:18420"/>
    </ligand>
</feature>
<feature type="domain" description="Enolase N-terminal" evidence="14">
    <location>
        <begin position="6"/>
        <end position="136"/>
    </location>
</feature>
<dbReference type="SFLD" id="SFLDS00001">
    <property type="entry name" value="Enolase"/>
    <property type="match status" value="1"/>
</dbReference>
<comment type="caution">
    <text evidence="15">The sequence shown here is derived from an EMBL/GenBank/DDBJ whole genome shotgun (WGS) entry which is preliminary data.</text>
</comment>
<feature type="binding site" evidence="11">
    <location>
        <position position="166"/>
    </location>
    <ligand>
        <name>(2R)-2-phosphoglycerate</name>
        <dbReference type="ChEBI" id="CHEBI:58289"/>
    </ligand>
</feature>
<dbReference type="EC" id="4.2.1.11" evidence="3 11"/>
<dbReference type="EMBL" id="JACRTG010000025">
    <property type="protein sequence ID" value="MBC8588672.1"/>
    <property type="molecule type" value="Genomic_DNA"/>
</dbReference>
<dbReference type="PIRSF" id="PIRSF001400">
    <property type="entry name" value="Enolase"/>
    <property type="match status" value="1"/>
</dbReference>
<evidence type="ECO:0000256" key="3">
    <source>
        <dbReference type="ARBA" id="ARBA00012058"/>
    </source>
</evidence>
<comment type="cofactor">
    <cofactor evidence="12">
        <name>Mg(2+)</name>
        <dbReference type="ChEBI" id="CHEBI:18420"/>
    </cofactor>
    <text evidence="12">Mg(2+) is required for catalysis and for stabilizing the dimer.</text>
</comment>
<dbReference type="Gene3D" id="3.20.20.120">
    <property type="entry name" value="Enolase-like C-terminal domain"/>
    <property type="match status" value="1"/>
</dbReference>
<dbReference type="RefSeq" id="WP_262430126.1">
    <property type="nucleotide sequence ID" value="NZ_JACRTG010000025.1"/>
</dbReference>
<dbReference type="Proteomes" id="UP000601171">
    <property type="component" value="Unassembled WGS sequence"/>
</dbReference>
<dbReference type="GO" id="GO:0004634">
    <property type="term" value="F:phosphopyruvate hydratase activity"/>
    <property type="evidence" value="ECO:0007669"/>
    <property type="project" value="UniProtKB-UniRule"/>
</dbReference>
<evidence type="ECO:0000256" key="7">
    <source>
        <dbReference type="ARBA" id="ARBA00022842"/>
    </source>
</evidence>
<dbReference type="HAMAP" id="MF_00318">
    <property type="entry name" value="Enolase"/>
    <property type="match status" value="1"/>
</dbReference>
<comment type="function">
    <text evidence="11">Catalyzes the reversible conversion of 2-phosphoglycerate (2-PG) into phosphoenolpyruvate (PEP). It is essential for the degradation of carbohydrates via glycolysis.</text>
</comment>
<evidence type="ECO:0000256" key="6">
    <source>
        <dbReference type="ARBA" id="ARBA00022723"/>
    </source>
</evidence>
<gene>
    <name evidence="11 15" type="primary">eno</name>
    <name evidence="15" type="ORF">H8707_10580</name>
</gene>
<organism evidence="15 16">
    <name type="scientific">Paratissierella segnis</name>
    <dbReference type="NCBI Taxonomy" id="2763679"/>
    <lineage>
        <taxon>Bacteria</taxon>
        <taxon>Bacillati</taxon>
        <taxon>Bacillota</taxon>
        <taxon>Tissierellia</taxon>
        <taxon>Tissierellales</taxon>
        <taxon>Tissierellaceae</taxon>
        <taxon>Paratissierella</taxon>
    </lineage>
</organism>
<evidence type="ECO:0000259" key="14">
    <source>
        <dbReference type="SMART" id="SM01193"/>
    </source>
</evidence>
<protein>
    <recommendedName>
        <fullName evidence="4 11">Enolase</fullName>
        <ecNumber evidence="3 11">4.2.1.11</ecNumber>
    </recommendedName>
    <alternativeName>
        <fullName evidence="11">2-phospho-D-glycerate hydro-lyase</fullName>
    </alternativeName>
    <alternativeName>
        <fullName evidence="11">2-phosphoglycerate dehydratase</fullName>
    </alternativeName>
</protein>
<keyword evidence="9 11" id="KW-0456">Lyase</keyword>
<evidence type="ECO:0000256" key="11">
    <source>
        <dbReference type="HAMAP-Rule" id="MF_00318"/>
    </source>
</evidence>
<evidence type="ECO:0000256" key="1">
    <source>
        <dbReference type="ARBA" id="ARBA00005031"/>
    </source>
</evidence>
<dbReference type="GO" id="GO:0009986">
    <property type="term" value="C:cell surface"/>
    <property type="evidence" value="ECO:0007669"/>
    <property type="project" value="UniProtKB-SubCell"/>
</dbReference>
<keyword evidence="7 11" id="KW-0460">Magnesium</keyword>
<keyword evidence="11" id="KW-0963">Cytoplasm</keyword>
<dbReference type="InterPro" id="IPR036849">
    <property type="entry name" value="Enolase-like_C_sf"/>
</dbReference>
<keyword evidence="8 11" id="KW-0324">Glycolysis</keyword>
<dbReference type="SUPFAM" id="SSF54826">
    <property type="entry name" value="Enolase N-terminal domain-like"/>
    <property type="match status" value="1"/>
</dbReference>
<name>A0A926IFM9_9FIRM</name>
<evidence type="ECO:0000256" key="9">
    <source>
        <dbReference type="ARBA" id="ARBA00023239"/>
    </source>
</evidence>
<dbReference type="SUPFAM" id="SSF51604">
    <property type="entry name" value="Enolase C-terminal domain-like"/>
    <property type="match status" value="1"/>
</dbReference>
<keyword evidence="16" id="KW-1185">Reference proteome</keyword>
<feature type="binding site" evidence="11">
    <location>
        <position position="337"/>
    </location>
    <ligand>
        <name>(2R)-2-phosphoglycerate</name>
        <dbReference type="ChEBI" id="CHEBI:58289"/>
    </ligand>
</feature>
<dbReference type="GO" id="GO:0000287">
    <property type="term" value="F:magnesium ion binding"/>
    <property type="evidence" value="ECO:0007669"/>
    <property type="project" value="UniProtKB-UniRule"/>
</dbReference>
<evidence type="ECO:0000313" key="15">
    <source>
        <dbReference type="EMBL" id="MBC8588672.1"/>
    </source>
</evidence>
<dbReference type="InterPro" id="IPR029017">
    <property type="entry name" value="Enolase-like_N"/>
</dbReference>
<dbReference type="InterPro" id="IPR020809">
    <property type="entry name" value="Enolase_CS"/>
</dbReference>
<evidence type="ECO:0000256" key="8">
    <source>
        <dbReference type="ARBA" id="ARBA00023152"/>
    </source>
</evidence>
<proteinExistence type="inferred from homology"/>
<reference evidence="15" key="1">
    <citation type="submission" date="2020-08" db="EMBL/GenBank/DDBJ databases">
        <title>Genome public.</title>
        <authorList>
            <person name="Liu C."/>
            <person name="Sun Q."/>
        </authorList>
    </citation>
    <scope>NUCLEOTIDE SEQUENCE</scope>
    <source>
        <strain evidence="15">BX21</strain>
    </source>
</reference>
<dbReference type="PANTHER" id="PTHR11902">
    <property type="entry name" value="ENOLASE"/>
    <property type="match status" value="1"/>
</dbReference>
<comment type="cofactor">
    <cofactor evidence="11">
        <name>Mg(2+)</name>
        <dbReference type="ChEBI" id="CHEBI:18420"/>
    </cofactor>
    <text evidence="11">Binds a second Mg(2+) ion via substrate during catalysis.</text>
</comment>
<feature type="binding site" evidence="11 12">
    <location>
        <position position="312"/>
    </location>
    <ligand>
        <name>Mg(2+)</name>
        <dbReference type="ChEBI" id="CHEBI:18420"/>
    </ligand>
</feature>
<dbReference type="InterPro" id="IPR000941">
    <property type="entry name" value="Enolase"/>
</dbReference>
<comment type="catalytic activity">
    <reaction evidence="10">
        <text>(2R)-2-phosphoglycerate = phosphoenolpyruvate + H2O</text>
        <dbReference type="Rhea" id="RHEA:10164"/>
        <dbReference type="ChEBI" id="CHEBI:15377"/>
        <dbReference type="ChEBI" id="CHEBI:58289"/>
        <dbReference type="ChEBI" id="CHEBI:58702"/>
        <dbReference type="EC" id="4.2.1.11"/>
    </reaction>
    <physiologicalReaction direction="left-to-right" evidence="10">
        <dbReference type="Rhea" id="RHEA:10165"/>
    </physiologicalReaction>
</comment>
<feature type="binding site" evidence="11 12">
    <location>
        <position position="287"/>
    </location>
    <ligand>
        <name>Mg(2+)</name>
        <dbReference type="ChEBI" id="CHEBI:18420"/>
    </ligand>
</feature>
<comment type="caution">
    <text evidence="11">Lacks conserved residue(s) required for the propagation of feature annotation.</text>
</comment>
<dbReference type="GO" id="GO:0006096">
    <property type="term" value="P:glycolytic process"/>
    <property type="evidence" value="ECO:0007669"/>
    <property type="project" value="UniProtKB-UniRule"/>
</dbReference>
<dbReference type="InterPro" id="IPR020811">
    <property type="entry name" value="Enolase_N"/>
</dbReference>
<dbReference type="GO" id="GO:0000015">
    <property type="term" value="C:phosphopyruvate hydratase complex"/>
    <property type="evidence" value="ECO:0007669"/>
    <property type="project" value="InterPro"/>
</dbReference>
<comment type="subcellular location">
    <subcellularLocation>
        <location evidence="11">Cytoplasm</location>
    </subcellularLocation>
    <subcellularLocation>
        <location evidence="11">Secreted</location>
    </subcellularLocation>
    <subcellularLocation>
        <location evidence="11">Cell surface</location>
    </subcellularLocation>
    <text evidence="11">Fractions of enolase are present in both the cytoplasm and on the cell surface.</text>
</comment>
<feature type="binding site" evidence="11">
    <location>
        <position position="366"/>
    </location>
    <ligand>
        <name>(2R)-2-phosphoglycerate</name>
        <dbReference type="ChEBI" id="CHEBI:58289"/>
    </ligand>
</feature>
<dbReference type="SMART" id="SM01192">
    <property type="entry name" value="Enolase_C"/>
    <property type="match status" value="1"/>
</dbReference>
<dbReference type="SMART" id="SM01193">
    <property type="entry name" value="Enolase_N"/>
    <property type="match status" value="1"/>
</dbReference>
<dbReference type="PROSITE" id="PS00164">
    <property type="entry name" value="ENOLASE"/>
    <property type="match status" value="1"/>
</dbReference>